<dbReference type="InterPro" id="IPR003661">
    <property type="entry name" value="HisK_dim/P_dom"/>
</dbReference>
<keyword evidence="11 17" id="KW-1133">Transmembrane helix</keyword>
<dbReference type="InterPro" id="IPR036641">
    <property type="entry name" value="HPT_dom_sf"/>
</dbReference>
<dbReference type="SUPFAM" id="SSF47384">
    <property type="entry name" value="Homodimeric domain of signal transducing histidine kinase"/>
    <property type="match status" value="1"/>
</dbReference>
<dbReference type="SMART" id="SM00448">
    <property type="entry name" value="REC"/>
    <property type="match status" value="2"/>
</dbReference>
<evidence type="ECO:0000256" key="13">
    <source>
        <dbReference type="ARBA" id="ARBA00023136"/>
    </source>
</evidence>
<dbReference type="InterPro" id="IPR003594">
    <property type="entry name" value="HATPase_dom"/>
</dbReference>
<protein>
    <recommendedName>
        <fullName evidence="3">histidine kinase</fullName>
        <ecNumber evidence="3">2.7.13.3</ecNumber>
    </recommendedName>
</protein>
<dbReference type="SMART" id="SM00062">
    <property type="entry name" value="PBPb"/>
    <property type="match status" value="1"/>
</dbReference>
<dbReference type="InterPro" id="IPR013767">
    <property type="entry name" value="PAS_fold"/>
</dbReference>
<evidence type="ECO:0000256" key="1">
    <source>
        <dbReference type="ARBA" id="ARBA00000085"/>
    </source>
</evidence>
<evidence type="ECO:0000256" key="9">
    <source>
        <dbReference type="ARBA" id="ARBA00022777"/>
    </source>
</evidence>
<dbReference type="CDD" id="cd17546">
    <property type="entry name" value="REC_hyHK_CKI1_RcsC-like"/>
    <property type="match status" value="1"/>
</dbReference>
<keyword evidence="7 17" id="KW-0812">Transmembrane</keyword>
<dbReference type="PANTHER" id="PTHR45339:SF1">
    <property type="entry name" value="HYBRID SIGNAL TRANSDUCTION HISTIDINE KINASE J"/>
    <property type="match status" value="1"/>
</dbReference>
<dbReference type="Gene3D" id="3.40.190.10">
    <property type="entry name" value="Periplasmic binding protein-like II"/>
    <property type="match status" value="2"/>
</dbReference>
<evidence type="ECO:0000256" key="15">
    <source>
        <dbReference type="PROSITE-ProRule" id="PRU00110"/>
    </source>
</evidence>
<dbReference type="Pfam" id="PF00497">
    <property type="entry name" value="SBP_bac_3"/>
    <property type="match status" value="1"/>
</dbReference>
<dbReference type="InterPro" id="IPR008207">
    <property type="entry name" value="Sig_transdc_His_kin_Hpt_dom"/>
</dbReference>
<evidence type="ECO:0000256" key="17">
    <source>
        <dbReference type="SAM" id="Phobius"/>
    </source>
</evidence>
<keyword evidence="9" id="KW-0418">Kinase</keyword>
<dbReference type="SUPFAM" id="SSF55874">
    <property type="entry name" value="ATPase domain of HSP90 chaperone/DNA topoisomerase II/histidine kinase"/>
    <property type="match status" value="1"/>
</dbReference>
<dbReference type="CDD" id="cd00088">
    <property type="entry name" value="HPT"/>
    <property type="match status" value="1"/>
</dbReference>
<feature type="domain" description="Response regulatory" evidence="20">
    <location>
        <begin position="1073"/>
        <end position="1190"/>
    </location>
</feature>
<feature type="transmembrane region" description="Helical" evidence="17">
    <location>
        <begin position="279"/>
        <end position="299"/>
    </location>
</feature>
<dbReference type="SUPFAM" id="SSF53850">
    <property type="entry name" value="Periplasmic binding protein-like II"/>
    <property type="match status" value="1"/>
</dbReference>
<evidence type="ECO:0000259" key="19">
    <source>
        <dbReference type="PROSITE" id="PS50109"/>
    </source>
</evidence>
<keyword evidence="23" id="KW-1185">Reference proteome</keyword>
<dbReference type="CDD" id="cd16922">
    <property type="entry name" value="HATPase_EvgS-ArcB-TorS-like"/>
    <property type="match status" value="1"/>
</dbReference>
<dbReference type="InterPro" id="IPR005467">
    <property type="entry name" value="His_kinase_dom"/>
</dbReference>
<keyword evidence="12" id="KW-0902">Two-component regulatory system</keyword>
<dbReference type="InterPro" id="IPR001789">
    <property type="entry name" value="Sig_transdc_resp-reg_receiver"/>
</dbReference>
<gene>
    <name evidence="22" type="ORF">D1Z90_19085</name>
</gene>
<evidence type="ECO:0000256" key="6">
    <source>
        <dbReference type="ARBA" id="ARBA00022679"/>
    </source>
</evidence>
<dbReference type="CDD" id="cd00156">
    <property type="entry name" value="REC"/>
    <property type="match status" value="1"/>
</dbReference>
<dbReference type="Gene3D" id="1.20.120.160">
    <property type="entry name" value="HPT domain"/>
    <property type="match status" value="1"/>
</dbReference>
<dbReference type="FunFam" id="3.30.565.10:FF:000010">
    <property type="entry name" value="Sensor histidine kinase RcsC"/>
    <property type="match status" value="1"/>
</dbReference>
<evidence type="ECO:0000259" key="21">
    <source>
        <dbReference type="PROSITE" id="PS50894"/>
    </source>
</evidence>
<dbReference type="Gene3D" id="3.30.450.20">
    <property type="entry name" value="PAS domain"/>
    <property type="match status" value="1"/>
</dbReference>
<feature type="modified residue" description="4-aspartylphosphate" evidence="16">
    <location>
        <position position="1266"/>
    </location>
</feature>
<feature type="modified residue" description="Phosphohistidine" evidence="15">
    <location>
        <position position="1413"/>
    </location>
</feature>
<reference evidence="22 23" key="2">
    <citation type="submission" date="2019-01" db="EMBL/GenBank/DDBJ databases">
        <title>Motilimonas pumilus sp. nov., isolated from the gut of sea cucumber (Apostichopus japonicus).</title>
        <authorList>
            <person name="Wang F.-Q."/>
            <person name="Ren L.-H."/>
            <person name="Lin Y.-W."/>
            <person name="Sun G.-H."/>
            <person name="Du Z.-J."/>
            <person name="Zhao J.-X."/>
            <person name="Liu X.-J."/>
            <person name="Liu L.-J."/>
        </authorList>
    </citation>
    <scope>NUCLEOTIDE SEQUENCE [LARGE SCALE GENOMIC DNA]</scope>
    <source>
        <strain evidence="22 23">PLHSC7-2</strain>
    </source>
</reference>
<evidence type="ECO:0000256" key="18">
    <source>
        <dbReference type="SAM" id="SignalP"/>
    </source>
</evidence>
<dbReference type="Pfam" id="PF00512">
    <property type="entry name" value="HisKA"/>
    <property type="match status" value="1"/>
</dbReference>
<proteinExistence type="predicted"/>
<dbReference type="Gene3D" id="3.40.50.2300">
    <property type="match status" value="2"/>
</dbReference>
<dbReference type="Pfam" id="PF00072">
    <property type="entry name" value="Response_reg"/>
    <property type="match status" value="2"/>
</dbReference>
<evidence type="ECO:0000259" key="20">
    <source>
        <dbReference type="PROSITE" id="PS50110"/>
    </source>
</evidence>
<dbReference type="PANTHER" id="PTHR45339">
    <property type="entry name" value="HYBRID SIGNAL TRANSDUCTION HISTIDINE KINASE J"/>
    <property type="match status" value="1"/>
</dbReference>
<feature type="domain" description="HPt" evidence="21">
    <location>
        <begin position="1374"/>
        <end position="1471"/>
    </location>
</feature>
<dbReference type="GO" id="GO:0006355">
    <property type="term" value="P:regulation of DNA-templated transcription"/>
    <property type="evidence" value="ECO:0007669"/>
    <property type="project" value="InterPro"/>
</dbReference>
<evidence type="ECO:0000313" key="23">
    <source>
        <dbReference type="Proteomes" id="UP000283255"/>
    </source>
</evidence>
<evidence type="ECO:0000256" key="11">
    <source>
        <dbReference type="ARBA" id="ARBA00022989"/>
    </source>
</evidence>
<dbReference type="Proteomes" id="UP000283255">
    <property type="component" value="Unassembled WGS sequence"/>
</dbReference>
<comment type="catalytic activity">
    <reaction evidence="1">
        <text>ATP + protein L-histidine = ADP + protein N-phospho-L-histidine.</text>
        <dbReference type="EC" id="2.7.13.3"/>
    </reaction>
</comment>
<feature type="transmembrane region" description="Helical" evidence="17">
    <location>
        <begin position="314"/>
        <end position="337"/>
    </location>
</feature>
<evidence type="ECO:0000256" key="12">
    <source>
        <dbReference type="ARBA" id="ARBA00023012"/>
    </source>
</evidence>
<evidence type="ECO:0000313" key="22">
    <source>
        <dbReference type="EMBL" id="RJG38295.1"/>
    </source>
</evidence>
<dbReference type="PROSITE" id="PS50110">
    <property type="entry name" value="RESPONSE_REGULATORY"/>
    <property type="match status" value="2"/>
</dbReference>
<dbReference type="EMBL" id="QZCH01000041">
    <property type="protein sequence ID" value="RJG38295.1"/>
    <property type="molecule type" value="Genomic_DNA"/>
</dbReference>
<dbReference type="InterPro" id="IPR036890">
    <property type="entry name" value="HATPase_C_sf"/>
</dbReference>
<dbReference type="PROSITE" id="PS50109">
    <property type="entry name" value="HIS_KIN"/>
    <property type="match status" value="1"/>
</dbReference>
<dbReference type="InterPro" id="IPR036097">
    <property type="entry name" value="HisK_dim/P_sf"/>
</dbReference>
<keyword evidence="18" id="KW-0732">Signal</keyword>
<comment type="subcellular location">
    <subcellularLocation>
        <location evidence="2">Cell membrane</location>
        <topology evidence="2">Multi-pass membrane protein</topology>
    </subcellularLocation>
</comment>
<feature type="transmembrane region" description="Helical" evidence="17">
    <location>
        <begin position="635"/>
        <end position="656"/>
    </location>
</feature>
<evidence type="ECO:0000256" key="5">
    <source>
        <dbReference type="ARBA" id="ARBA00022553"/>
    </source>
</evidence>
<dbReference type="Pfam" id="PF00989">
    <property type="entry name" value="PAS"/>
    <property type="match status" value="1"/>
</dbReference>
<keyword evidence="13 17" id="KW-0472">Membrane</keyword>
<keyword evidence="4" id="KW-1003">Cell membrane</keyword>
<dbReference type="FunFam" id="1.10.287.130:FF:000038">
    <property type="entry name" value="Sensory transduction histidine kinase"/>
    <property type="match status" value="1"/>
</dbReference>
<dbReference type="CDD" id="cd00130">
    <property type="entry name" value="PAS"/>
    <property type="match status" value="1"/>
</dbReference>
<dbReference type="InterPro" id="IPR004358">
    <property type="entry name" value="Sig_transdc_His_kin-like_C"/>
</dbReference>
<dbReference type="PROSITE" id="PS50894">
    <property type="entry name" value="HPT"/>
    <property type="match status" value="1"/>
</dbReference>
<feature type="signal peptide" evidence="18">
    <location>
        <begin position="1"/>
        <end position="19"/>
    </location>
</feature>
<feature type="domain" description="Response regulatory" evidence="20">
    <location>
        <begin position="1217"/>
        <end position="1331"/>
    </location>
</feature>
<feature type="domain" description="Histidine kinase" evidence="19">
    <location>
        <begin position="832"/>
        <end position="1053"/>
    </location>
</feature>
<dbReference type="CDD" id="cd00082">
    <property type="entry name" value="HisKA"/>
    <property type="match status" value="1"/>
</dbReference>
<dbReference type="PRINTS" id="PR00344">
    <property type="entry name" value="BCTRLSENSOR"/>
</dbReference>
<keyword evidence="5 16" id="KW-0597">Phosphoprotein</keyword>
<evidence type="ECO:0000256" key="14">
    <source>
        <dbReference type="ARBA" id="ARBA00023306"/>
    </source>
</evidence>
<dbReference type="InterPro" id="IPR011006">
    <property type="entry name" value="CheY-like_superfamily"/>
</dbReference>
<feature type="chain" id="PRO_5019572047" description="histidine kinase" evidence="18">
    <location>
        <begin position="20"/>
        <end position="1558"/>
    </location>
</feature>
<comment type="caution">
    <text evidence="22">The sequence shown here is derived from an EMBL/GenBank/DDBJ whole genome shotgun (WGS) entry which is preliminary data.</text>
</comment>
<evidence type="ECO:0000256" key="7">
    <source>
        <dbReference type="ARBA" id="ARBA00022692"/>
    </source>
</evidence>
<dbReference type="Gene3D" id="3.30.565.10">
    <property type="entry name" value="Histidine kinase-like ATPase, C-terminal domain"/>
    <property type="match status" value="1"/>
</dbReference>
<dbReference type="SUPFAM" id="SSF55785">
    <property type="entry name" value="PYP-like sensor domain (PAS domain)"/>
    <property type="match status" value="1"/>
</dbReference>
<dbReference type="GO" id="GO:0005886">
    <property type="term" value="C:plasma membrane"/>
    <property type="evidence" value="ECO:0007669"/>
    <property type="project" value="UniProtKB-SubCell"/>
</dbReference>
<feature type="modified residue" description="4-aspartylphosphate" evidence="16">
    <location>
        <position position="1124"/>
    </location>
</feature>
<dbReference type="InterPro" id="IPR035965">
    <property type="entry name" value="PAS-like_dom_sf"/>
</dbReference>
<keyword evidence="10" id="KW-0067">ATP-binding</keyword>
<dbReference type="InterPro" id="IPR000014">
    <property type="entry name" value="PAS"/>
</dbReference>
<dbReference type="EC" id="2.7.13.3" evidence="3"/>
<reference evidence="22 23" key="1">
    <citation type="submission" date="2018-09" db="EMBL/GenBank/DDBJ databases">
        <authorList>
            <person name="Wang F."/>
        </authorList>
    </citation>
    <scope>NUCLEOTIDE SEQUENCE [LARGE SCALE GENOMIC DNA]</scope>
    <source>
        <strain evidence="22 23">PLHSC7-2</strain>
    </source>
</reference>
<keyword evidence="8" id="KW-0547">Nucleotide-binding</keyword>
<dbReference type="SMART" id="SM00387">
    <property type="entry name" value="HATPase_c"/>
    <property type="match status" value="1"/>
</dbReference>
<accession>A0A418Y9V0</accession>
<sequence>MARLILMIWWLLCASVSHASQSDTTITAEMQAWAQQHPEVILLADPDLPPFDYLNEHGEFDGLGKELVEQLNLVLPFQLKHGPAKPFSQQLKAVESGQADVFSLCAKTPTRKKTLIFSTPVFSKDISLIYRQDAENNFLASFKPHQKVGHGSGYATQAFLSHISGVPSFVEVPSIKEGLLMVLDGRLDALIADPSQAGFWQDKLDLKGLDYQHLSKTRPMLLHFCINKNLPELLNWINWGLAQIGQLNLAKLYDAWALEHYLTVEQISEFKSGWSTLGLPIWLLLGLFLTAFVVLAIALKKRKTIVSNYSNDRFYYLFVFGVGSLCAALALLSSLILSENMNNALKSYAESLTVNLANSDQILMDMYQYKIDLIDSVANNSDLKDIAWVLNQLYLAGYPAVESKELAAFQRSVEGISSSLSSQNYYLIAKDGTNIGAKYNKLVGEQSFITLQAGELLKRAFMGESVFVPPLWSDVDKAGKIFSVEKESVFLIMSPVYDLNHQVIAVLAFTFDPNEDLSRLLATSRFGATGEVYLLDQKSNMISASRFRNELRTKRLLKKGQTSILNINVEDRAGEVPFKGLQHRKSGENFNGYLNYLDDEVIGRWIWHPYLNVLIVAEIELAEVLEDHNKSKSNIWLFCLVSILSIMAVSGFMLLVGRRAYQYQQESRQHLEYEVAARTKALKASEQDNRLILSSVSEGIIGLSKDYNCNFINPAACELFQIDEQQAKQPRELERVKIYRENAPYLLQPIVEQVMRLRQPERLDNLFIHNMAGESFMVEVNISPLVLDNSEVMGVVIAIRNVQAAYEARQTLLQARQMAEEANQAKSNFLANMSHEIRTPMNAIIGLSHLAAQQAISQKAKDYIEKVHFSANNLLGIINDILDFSKIEAGKIELENIDFNLGDLLTDIKVVTGFKADEKGLKLALNMPSDLPQCYIGDPLRLSQILTNLISNAIKFTEKGQVSLKINVEQLRGEEITLLFTITDSGLGMSAEQMKKLFQSFSQADSSTTRKFGGTGLGLSISKNLVELMQGQIWVESELEQGSQFFFTAQLRVNKLKQHQLEQDNKAMLEGLRVLVVEDDMATSEQVSVILTQYGCRVKTAYSGEQALELVSSSVSAFDIVLLDWNMPGLDGIETYDALTQLCPEIKHLVLLSNFTAEAIGLHKIQSRFDSFIQKPLDNDKVLLAFKQLIEKKSNEQRRQERQLLAQQHREMVAGAKLLVVEDNPLNQILARDLLEQNKITVVMANNGQEAVEAVAKEVFDGVLMDLQMPVMDGIEACKIIRRTEPDLVIIAMTANALVGDKERVLAAGMNDHIAKPIQVDEMFHTLSRWITPAEPATLDNPPEAVLSDEGDWLNQLNLSAIDIATGLTVCQQQVSLFLRLCQSFSNSQDDFLARISQAIDKQKWSDAQRHAHSLRGAAGHIGAEPLADLATDLELGCQQHASHQVNQQLLAIEPLLAATFDDIHLVMESQPQLKTSTSQVLSTAEIKQHLTALSSSIAAFNFNAQDEAHQLLNMISDEQAQQHMKSLIKALDSYDFEQAQQALDTMMAQLEKGQPDA</sequence>
<dbReference type="GO" id="GO:0000155">
    <property type="term" value="F:phosphorelay sensor kinase activity"/>
    <property type="evidence" value="ECO:0007669"/>
    <property type="project" value="InterPro"/>
</dbReference>
<dbReference type="GO" id="GO:0005524">
    <property type="term" value="F:ATP binding"/>
    <property type="evidence" value="ECO:0007669"/>
    <property type="project" value="UniProtKB-KW"/>
</dbReference>
<evidence type="ECO:0000256" key="16">
    <source>
        <dbReference type="PROSITE-ProRule" id="PRU00169"/>
    </source>
</evidence>
<dbReference type="SUPFAM" id="SSF52172">
    <property type="entry name" value="CheY-like"/>
    <property type="match status" value="2"/>
</dbReference>
<keyword evidence="6" id="KW-0808">Transferase</keyword>
<dbReference type="SUPFAM" id="SSF47226">
    <property type="entry name" value="Histidine-containing phosphotransfer domain, HPT domain"/>
    <property type="match status" value="1"/>
</dbReference>
<dbReference type="SMART" id="SM00388">
    <property type="entry name" value="HisKA"/>
    <property type="match status" value="1"/>
</dbReference>
<dbReference type="Pfam" id="PF02518">
    <property type="entry name" value="HATPase_c"/>
    <property type="match status" value="1"/>
</dbReference>
<evidence type="ECO:0000256" key="8">
    <source>
        <dbReference type="ARBA" id="ARBA00022741"/>
    </source>
</evidence>
<evidence type="ECO:0000256" key="2">
    <source>
        <dbReference type="ARBA" id="ARBA00004651"/>
    </source>
</evidence>
<name>A0A418Y9V0_9GAMM</name>
<evidence type="ECO:0000256" key="4">
    <source>
        <dbReference type="ARBA" id="ARBA00022475"/>
    </source>
</evidence>
<dbReference type="Pfam" id="PF01627">
    <property type="entry name" value="Hpt"/>
    <property type="match status" value="1"/>
</dbReference>
<evidence type="ECO:0000256" key="3">
    <source>
        <dbReference type="ARBA" id="ARBA00012438"/>
    </source>
</evidence>
<dbReference type="InterPro" id="IPR001638">
    <property type="entry name" value="Solute-binding_3/MltF_N"/>
</dbReference>
<dbReference type="Gene3D" id="1.10.287.130">
    <property type="match status" value="1"/>
</dbReference>
<keyword evidence="14" id="KW-0131">Cell cycle</keyword>
<evidence type="ECO:0000256" key="10">
    <source>
        <dbReference type="ARBA" id="ARBA00022840"/>
    </source>
</evidence>
<organism evidence="22 23">
    <name type="scientific">Motilimonas pumila</name>
    <dbReference type="NCBI Taxonomy" id="2303987"/>
    <lineage>
        <taxon>Bacteria</taxon>
        <taxon>Pseudomonadati</taxon>
        <taxon>Pseudomonadota</taxon>
        <taxon>Gammaproteobacteria</taxon>
        <taxon>Alteromonadales</taxon>
        <taxon>Alteromonadales genera incertae sedis</taxon>
        <taxon>Motilimonas</taxon>
    </lineage>
</organism>